<dbReference type="Proteomes" id="UP000010796">
    <property type="component" value="Chromosome"/>
</dbReference>
<evidence type="ECO:0000313" key="2">
    <source>
        <dbReference type="Proteomes" id="UP000010796"/>
    </source>
</evidence>
<name>L0FTU1_ECHVK</name>
<organism evidence="1 2">
    <name type="scientific">Echinicola vietnamensis (strain DSM 17526 / LMG 23754 / KMM 6221)</name>
    <dbReference type="NCBI Taxonomy" id="926556"/>
    <lineage>
        <taxon>Bacteria</taxon>
        <taxon>Pseudomonadati</taxon>
        <taxon>Bacteroidota</taxon>
        <taxon>Cytophagia</taxon>
        <taxon>Cytophagales</taxon>
        <taxon>Cyclobacteriaceae</taxon>
        <taxon>Echinicola</taxon>
    </lineage>
</organism>
<accession>L0FTU1</accession>
<gene>
    <name evidence="1" type="ordered locus">Echvi_0431</name>
</gene>
<dbReference type="AlphaFoldDB" id="L0FTU1"/>
<reference evidence="2" key="1">
    <citation type="submission" date="2012-02" db="EMBL/GenBank/DDBJ databases">
        <title>The complete genome of Echinicola vietnamensis DSM 17526.</title>
        <authorList>
            <person name="Lucas S."/>
            <person name="Copeland A."/>
            <person name="Lapidus A."/>
            <person name="Glavina del Rio T."/>
            <person name="Dalin E."/>
            <person name="Tice H."/>
            <person name="Bruce D."/>
            <person name="Goodwin L."/>
            <person name="Pitluck S."/>
            <person name="Peters L."/>
            <person name="Ovchinnikova G."/>
            <person name="Teshima H."/>
            <person name="Kyrpides N."/>
            <person name="Mavromatis K."/>
            <person name="Ivanova N."/>
            <person name="Brettin T."/>
            <person name="Detter J.C."/>
            <person name="Han C."/>
            <person name="Larimer F."/>
            <person name="Land M."/>
            <person name="Hauser L."/>
            <person name="Markowitz V."/>
            <person name="Cheng J.-F."/>
            <person name="Hugenholtz P."/>
            <person name="Woyke T."/>
            <person name="Wu D."/>
            <person name="Brambilla E."/>
            <person name="Klenk H.-P."/>
            <person name="Eisen J.A."/>
        </authorList>
    </citation>
    <scope>NUCLEOTIDE SEQUENCE [LARGE SCALE GENOMIC DNA]</scope>
    <source>
        <strain evidence="2">DSM 17526 / LMG 23754 / KMM 6221</strain>
    </source>
</reference>
<dbReference type="KEGG" id="evi:Echvi_0431"/>
<evidence type="ECO:0000313" key="1">
    <source>
        <dbReference type="EMBL" id="AGA76717.1"/>
    </source>
</evidence>
<keyword evidence="2" id="KW-1185">Reference proteome</keyword>
<proteinExistence type="predicted"/>
<protein>
    <submittedName>
        <fullName evidence="1">Uncharacterized protein</fullName>
    </submittedName>
</protein>
<dbReference type="HOGENOM" id="CLU_3364675_0_0_10"/>
<dbReference type="EMBL" id="CP003346">
    <property type="protein sequence ID" value="AGA76717.1"/>
    <property type="molecule type" value="Genomic_DNA"/>
</dbReference>
<sequence length="35" mass="4447">MKHGDNFIYFNRLENSPEEYFMTYQWDSEIFYAYP</sequence>